<dbReference type="InterPro" id="IPR011006">
    <property type="entry name" value="CheY-like_superfamily"/>
</dbReference>
<evidence type="ECO:0000313" key="4">
    <source>
        <dbReference type="EMBL" id="UGS35896.1"/>
    </source>
</evidence>
<dbReference type="RefSeq" id="WP_259315576.1">
    <property type="nucleotide sequence ID" value="NZ_CP087164.1"/>
</dbReference>
<feature type="domain" description="Response regulatory" evidence="3">
    <location>
        <begin position="3"/>
        <end position="120"/>
    </location>
</feature>
<protein>
    <submittedName>
        <fullName evidence="4">Response regulator UvrY</fullName>
    </submittedName>
</protein>
<evidence type="ECO:0000313" key="5">
    <source>
        <dbReference type="Proteomes" id="UP001162834"/>
    </source>
</evidence>
<evidence type="ECO:0000256" key="2">
    <source>
        <dbReference type="PROSITE-ProRule" id="PRU00169"/>
    </source>
</evidence>
<name>A0A9E7C011_9ACTN</name>
<evidence type="ECO:0000259" key="3">
    <source>
        <dbReference type="PROSITE" id="PS50110"/>
    </source>
</evidence>
<evidence type="ECO:0000256" key="1">
    <source>
        <dbReference type="ARBA" id="ARBA00023125"/>
    </source>
</evidence>
<dbReference type="Gene3D" id="3.40.50.2300">
    <property type="match status" value="1"/>
</dbReference>
<dbReference type="InterPro" id="IPR001789">
    <property type="entry name" value="Sig_transdc_resp-reg_receiver"/>
</dbReference>
<dbReference type="InterPro" id="IPR039420">
    <property type="entry name" value="WalR-like"/>
</dbReference>
<reference evidence="4" key="1">
    <citation type="journal article" date="2022" name="Int. J. Syst. Evol. Microbiol.">
        <title>Pseudomonas aegrilactucae sp. nov. and Pseudomonas morbosilactucae sp. nov., pathogens causing bacterial rot of lettuce in Japan.</title>
        <authorList>
            <person name="Sawada H."/>
            <person name="Fujikawa T."/>
            <person name="Satou M."/>
        </authorList>
    </citation>
    <scope>NUCLEOTIDE SEQUENCE</scope>
    <source>
        <strain evidence="4">0166_1</strain>
    </source>
</reference>
<keyword evidence="1" id="KW-0238">DNA-binding</keyword>
<dbReference type="AlphaFoldDB" id="A0A9E7C011"/>
<accession>A0A9E7C011</accession>
<dbReference type="InterPro" id="IPR058245">
    <property type="entry name" value="NreC/VraR/RcsB-like_REC"/>
</dbReference>
<organism evidence="4 5">
    <name type="scientific">Capillimicrobium parvum</name>
    <dbReference type="NCBI Taxonomy" id="2884022"/>
    <lineage>
        <taxon>Bacteria</taxon>
        <taxon>Bacillati</taxon>
        <taxon>Actinomycetota</taxon>
        <taxon>Thermoleophilia</taxon>
        <taxon>Solirubrobacterales</taxon>
        <taxon>Capillimicrobiaceae</taxon>
        <taxon>Capillimicrobium</taxon>
    </lineage>
</organism>
<proteinExistence type="predicted"/>
<dbReference type="PROSITE" id="PS50110">
    <property type="entry name" value="RESPONSE_REGULATORY"/>
    <property type="match status" value="1"/>
</dbReference>
<dbReference type="Pfam" id="PF00072">
    <property type="entry name" value="Response_reg"/>
    <property type="match status" value="1"/>
</dbReference>
<dbReference type="CDD" id="cd17535">
    <property type="entry name" value="REC_NarL-like"/>
    <property type="match status" value="1"/>
</dbReference>
<dbReference type="SUPFAM" id="SSF52172">
    <property type="entry name" value="CheY-like"/>
    <property type="match status" value="1"/>
</dbReference>
<dbReference type="PANTHER" id="PTHR43214">
    <property type="entry name" value="TWO-COMPONENT RESPONSE REGULATOR"/>
    <property type="match status" value="1"/>
</dbReference>
<dbReference type="GO" id="GO:0000160">
    <property type="term" value="P:phosphorelay signal transduction system"/>
    <property type="evidence" value="ECO:0007669"/>
    <property type="project" value="InterPro"/>
</dbReference>
<dbReference type="KEGG" id="sbae:DSM104329_02293"/>
<keyword evidence="2" id="KW-0597">Phosphoprotein</keyword>
<feature type="modified residue" description="4-aspartylphosphate" evidence="2">
    <location>
        <position position="55"/>
    </location>
</feature>
<dbReference type="Proteomes" id="UP001162834">
    <property type="component" value="Chromosome"/>
</dbReference>
<dbReference type="SMART" id="SM00448">
    <property type="entry name" value="REC"/>
    <property type="match status" value="1"/>
</dbReference>
<dbReference type="EMBL" id="CP087164">
    <property type="protein sequence ID" value="UGS35896.1"/>
    <property type="molecule type" value="Genomic_DNA"/>
</dbReference>
<dbReference type="GO" id="GO:0003677">
    <property type="term" value="F:DNA binding"/>
    <property type="evidence" value="ECO:0007669"/>
    <property type="project" value="UniProtKB-KW"/>
</dbReference>
<sequence>MIRIVVIDDHPALRAGVRTVIEAEPGLVFAGESAGDEESLWPLLHRTRPDLVLLDYHLPSTDGLQLCHRIKRQATPPRVLVHSAYASPPLALPAILARADGLVDKGLAARELFAAIRLVHRGDRLIPEVSPYLRGEALSQLDERDRPIVGMLLDGASDAEIAQAAGVEAADVEHATRRILARLTQSIPVAGG</sequence>
<gene>
    <name evidence="4" type="primary">uvrY</name>
    <name evidence="4" type="ORF">DSM104329_02293</name>
</gene>
<dbReference type="SUPFAM" id="SSF88659">
    <property type="entry name" value="Sigma3 and sigma4 domains of RNA polymerase sigma factors"/>
    <property type="match status" value="1"/>
</dbReference>
<dbReference type="InterPro" id="IPR013324">
    <property type="entry name" value="RNA_pol_sigma_r3/r4-like"/>
</dbReference>
<keyword evidence="5" id="KW-1185">Reference proteome</keyword>